<sequence>MRIDEALSGVSRLFLDTSPVVYFVEENPDFWPLVRMIFDRIENAGLVGVVGPITLAECLVVPYRTGDVKGQREFRELLTNTENIQFVEIGQSMGQLAGEHDLISN</sequence>
<dbReference type="InterPro" id="IPR029060">
    <property type="entry name" value="PIN-like_dom_sf"/>
</dbReference>
<comment type="caution">
    <text evidence="1">The sequence shown here is derived from an EMBL/GenBank/DDBJ whole genome shotgun (WGS) entry which is preliminary data.</text>
</comment>
<protein>
    <recommendedName>
        <fullName evidence="3">PIN domain-containing protein</fullName>
    </recommendedName>
</protein>
<reference evidence="1 2" key="1">
    <citation type="journal article" date="2024" name="Front. Microbiol.">
        <title>Transcriptomic insights into the dominance of two phototrophs throughout the water column of a tropical hypersaline-alkaline crater lake (Dziani Dzaha, Mayotte).</title>
        <authorList>
            <person name="Duperron S."/>
            <person name="Halary S."/>
            <person name="Bouly J.-P."/>
            <person name="Roussel T."/>
            <person name="Hugoni M."/>
            <person name="Bruto M."/>
            <person name="Oger P."/>
            <person name="Duval C."/>
            <person name="Woo A."/>
            <person name="Jezequiel D."/>
            <person name="Ader M."/>
            <person name="Leboulanger C."/>
            <person name="Agogue H."/>
            <person name="Grossi V."/>
            <person name="Trousselier M."/>
            <person name="Bernard C."/>
        </authorList>
    </citation>
    <scope>NUCLEOTIDE SEQUENCE [LARGE SCALE GENOMIC DNA]</scope>
    <source>
        <strain evidence="1 2">PMC 851.14</strain>
    </source>
</reference>
<dbReference type="EMBL" id="JBBWYZ010000008">
    <property type="protein sequence ID" value="MEK9512040.1"/>
    <property type="molecule type" value="Genomic_DNA"/>
</dbReference>
<dbReference type="SUPFAM" id="SSF88723">
    <property type="entry name" value="PIN domain-like"/>
    <property type="match status" value="1"/>
</dbReference>
<gene>
    <name evidence="1" type="ORF">AAEJ74_10175</name>
</gene>
<keyword evidence="2" id="KW-1185">Reference proteome</keyword>
<proteinExistence type="predicted"/>
<dbReference type="RefSeq" id="WP_006625653.1">
    <property type="nucleotide sequence ID" value="NZ_JBBWYZ010000008.1"/>
</dbReference>
<organism evidence="1 2">
    <name type="scientific">Limnospira fusiformis PMC 851.14</name>
    <dbReference type="NCBI Taxonomy" id="2219512"/>
    <lineage>
        <taxon>Bacteria</taxon>
        <taxon>Bacillati</taxon>
        <taxon>Cyanobacteriota</taxon>
        <taxon>Cyanophyceae</taxon>
        <taxon>Oscillatoriophycideae</taxon>
        <taxon>Oscillatoriales</taxon>
        <taxon>Sirenicapillariaceae</taxon>
        <taxon>Limnospira</taxon>
    </lineage>
</organism>
<evidence type="ECO:0000313" key="1">
    <source>
        <dbReference type="EMBL" id="MEK9512040.1"/>
    </source>
</evidence>
<accession>A0ABU9ELJ2</accession>
<dbReference type="Proteomes" id="UP001387447">
    <property type="component" value="Unassembled WGS sequence"/>
</dbReference>
<name>A0ABU9ELJ2_LIMFS</name>
<evidence type="ECO:0000313" key="2">
    <source>
        <dbReference type="Proteomes" id="UP001387447"/>
    </source>
</evidence>
<evidence type="ECO:0008006" key="3">
    <source>
        <dbReference type="Google" id="ProtNLM"/>
    </source>
</evidence>